<name>A0ABU9I840_9FLAO</name>
<comment type="caution">
    <text evidence="2">The sequence shown here is derived from an EMBL/GenBank/DDBJ whole genome shotgun (WGS) entry which is preliminary data.</text>
</comment>
<dbReference type="EMBL" id="JBBYHT010000005">
    <property type="protein sequence ID" value="MEL1248584.1"/>
    <property type="molecule type" value="Genomic_DNA"/>
</dbReference>
<evidence type="ECO:0000256" key="1">
    <source>
        <dbReference type="SAM" id="SignalP"/>
    </source>
</evidence>
<keyword evidence="1" id="KW-0732">Signal</keyword>
<evidence type="ECO:0000313" key="3">
    <source>
        <dbReference type="Proteomes" id="UP001393056"/>
    </source>
</evidence>
<accession>A0ABU9I840</accession>
<reference evidence="2 3" key="1">
    <citation type="submission" date="2024-04" db="EMBL/GenBank/DDBJ databases">
        <title>Flavobacterium sp. DGU41 16S ribosomal RNA gene Genome sequencing and assembly.</title>
        <authorList>
            <person name="Park S."/>
        </authorList>
    </citation>
    <scope>NUCLEOTIDE SEQUENCE [LARGE SCALE GENOMIC DNA]</scope>
    <source>
        <strain evidence="2 3">DGU41</strain>
    </source>
</reference>
<keyword evidence="3" id="KW-1185">Reference proteome</keyword>
<dbReference type="RefSeq" id="WP_341683439.1">
    <property type="nucleotide sequence ID" value="NZ_JBBYHT010000005.1"/>
</dbReference>
<gene>
    <name evidence="2" type="ORF">AAEO58_11065</name>
</gene>
<feature type="chain" id="PRO_5045845693" evidence="1">
    <location>
        <begin position="21"/>
        <end position="224"/>
    </location>
</feature>
<feature type="signal peptide" evidence="1">
    <location>
        <begin position="1"/>
        <end position="20"/>
    </location>
</feature>
<proteinExistence type="predicted"/>
<evidence type="ECO:0000313" key="2">
    <source>
        <dbReference type="EMBL" id="MEL1248584.1"/>
    </source>
</evidence>
<dbReference type="Proteomes" id="UP001393056">
    <property type="component" value="Unassembled WGS sequence"/>
</dbReference>
<organism evidence="2 3">
    <name type="scientific">Flavobacterium helocola</name>
    <dbReference type="NCBI Taxonomy" id="3139139"/>
    <lineage>
        <taxon>Bacteria</taxon>
        <taxon>Pseudomonadati</taxon>
        <taxon>Bacteroidota</taxon>
        <taxon>Flavobacteriia</taxon>
        <taxon>Flavobacteriales</taxon>
        <taxon>Flavobacteriaceae</taxon>
        <taxon>Flavobacterium</taxon>
    </lineage>
</organism>
<sequence>MKNILIINVAYLLFTTLSFAQIGINTTNPTKDLDVNGELRIRNLPYLISSEFLASDNLGNIGKYNPLLISEISSVIASSNIDVLINTSTIVNNINLGLSTTIFIPANKEAIIIIDYSVPIGVSSFTNPIGYYGITFRKNGSEEVAGSRKFSFNINENANMVTVFNHYVENFTSSSIDRYITYSLNGYVETHNNSLNTFRFNMWDSLGENYNWGKATLSKMVYLR</sequence>
<protein>
    <submittedName>
        <fullName evidence="2">Uncharacterized protein</fullName>
    </submittedName>
</protein>